<evidence type="ECO:0000313" key="2">
    <source>
        <dbReference type="Proteomes" id="UP000252519"/>
    </source>
</evidence>
<evidence type="ECO:0000313" key="1">
    <source>
        <dbReference type="EMBL" id="RCN39866.1"/>
    </source>
</evidence>
<dbReference type="AlphaFoldDB" id="A0A368G610"/>
<proteinExistence type="predicted"/>
<dbReference type="EMBL" id="JOJR01000316">
    <property type="protein sequence ID" value="RCN39866.1"/>
    <property type="molecule type" value="Genomic_DNA"/>
</dbReference>
<reference evidence="1 2" key="1">
    <citation type="submission" date="2014-10" db="EMBL/GenBank/DDBJ databases">
        <title>Draft genome of the hookworm Ancylostoma caninum.</title>
        <authorList>
            <person name="Mitreva M."/>
        </authorList>
    </citation>
    <scope>NUCLEOTIDE SEQUENCE [LARGE SCALE GENOMIC DNA]</scope>
    <source>
        <strain evidence="1 2">Baltimore</strain>
    </source>
</reference>
<protein>
    <submittedName>
        <fullName evidence="1">Uncharacterized protein</fullName>
    </submittedName>
</protein>
<accession>A0A368G610</accession>
<comment type="caution">
    <text evidence="1">The sequence shown here is derived from an EMBL/GenBank/DDBJ whole genome shotgun (WGS) entry which is preliminary data.</text>
</comment>
<gene>
    <name evidence="1" type="ORF">ANCCAN_14207</name>
</gene>
<dbReference type="OrthoDB" id="10388567at2759"/>
<keyword evidence="2" id="KW-1185">Reference proteome</keyword>
<organism evidence="1 2">
    <name type="scientific">Ancylostoma caninum</name>
    <name type="common">Dog hookworm</name>
    <dbReference type="NCBI Taxonomy" id="29170"/>
    <lineage>
        <taxon>Eukaryota</taxon>
        <taxon>Metazoa</taxon>
        <taxon>Ecdysozoa</taxon>
        <taxon>Nematoda</taxon>
        <taxon>Chromadorea</taxon>
        <taxon>Rhabditida</taxon>
        <taxon>Rhabditina</taxon>
        <taxon>Rhabditomorpha</taxon>
        <taxon>Strongyloidea</taxon>
        <taxon>Ancylostomatidae</taxon>
        <taxon>Ancylostomatinae</taxon>
        <taxon>Ancylostoma</taxon>
    </lineage>
</organism>
<dbReference type="Proteomes" id="UP000252519">
    <property type="component" value="Unassembled WGS sequence"/>
</dbReference>
<sequence>MESLVIPFLHILRIINSPHSKDNETQSHGISVELDPIASKKLALAYAEALNDEQRRIIFYDLVRFDEPKMTITMLFISGYAECSWYKRVDEWVRRGNLECVTKDSPNGLVALEELPFTRWGTYLASLGVITRVNSRELFSALDIDENRHKISESYAANSTDSTVMRELTKTRCLFDVFDSDATETKDISAVDKIITENEAIEGAD</sequence>
<name>A0A368G610_ANCCA</name>